<reference evidence="3" key="1">
    <citation type="journal article" date="2019" name="Int. J. Syst. Evol. Microbiol.">
        <title>The Global Catalogue of Microorganisms (GCM) 10K type strain sequencing project: providing services to taxonomists for standard genome sequencing and annotation.</title>
        <authorList>
            <consortium name="The Broad Institute Genomics Platform"/>
            <consortium name="The Broad Institute Genome Sequencing Center for Infectious Disease"/>
            <person name="Wu L."/>
            <person name="Ma J."/>
        </authorList>
    </citation>
    <scope>NUCLEOTIDE SEQUENCE [LARGE SCALE GENOMIC DNA]</scope>
    <source>
        <strain evidence="3">CCUG 42722</strain>
    </source>
</reference>
<name>A0ABV9HDD3_9MICO</name>
<dbReference type="PANTHER" id="PTHR33164">
    <property type="entry name" value="TRANSCRIPTIONAL REGULATOR, MARR FAMILY"/>
    <property type="match status" value="1"/>
</dbReference>
<keyword evidence="3" id="KW-1185">Reference proteome</keyword>
<dbReference type="PANTHER" id="PTHR33164:SF94">
    <property type="entry name" value="TRANSCRIPTIONAL REGULATORY PROTEIN-RELATED"/>
    <property type="match status" value="1"/>
</dbReference>
<organism evidence="2 3">
    <name type="scientific">Promicromonospora alba</name>
    <dbReference type="NCBI Taxonomy" id="1616110"/>
    <lineage>
        <taxon>Bacteria</taxon>
        <taxon>Bacillati</taxon>
        <taxon>Actinomycetota</taxon>
        <taxon>Actinomycetes</taxon>
        <taxon>Micrococcales</taxon>
        <taxon>Promicromonosporaceae</taxon>
        <taxon>Promicromonospora</taxon>
    </lineage>
</organism>
<dbReference type="InterPro" id="IPR036390">
    <property type="entry name" value="WH_DNA-bd_sf"/>
</dbReference>
<protein>
    <submittedName>
        <fullName evidence="2">MarR family winged helix-turn-helix transcriptional regulator</fullName>
    </submittedName>
</protein>
<dbReference type="EMBL" id="JBHSFI010000002">
    <property type="protein sequence ID" value="MFC4627468.1"/>
    <property type="molecule type" value="Genomic_DNA"/>
</dbReference>
<dbReference type="SMART" id="SM00347">
    <property type="entry name" value="HTH_MARR"/>
    <property type="match status" value="1"/>
</dbReference>
<dbReference type="PROSITE" id="PS50995">
    <property type="entry name" value="HTH_MARR_2"/>
    <property type="match status" value="1"/>
</dbReference>
<dbReference type="Pfam" id="PF12802">
    <property type="entry name" value="MarR_2"/>
    <property type="match status" value="1"/>
</dbReference>
<evidence type="ECO:0000313" key="2">
    <source>
        <dbReference type="EMBL" id="MFC4627468.1"/>
    </source>
</evidence>
<accession>A0ABV9HDD3</accession>
<gene>
    <name evidence="2" type="ORF">ACFO6V_04425</name>
</gene>
<proteinExistence type="predicted"/>
<sequence>MADLKRLYHDLVRFETELWAAVDTRLRTDCDLQLTWFEIMQLLGREPGRRVQDIATEFAISVGGTSKVVDRIVVAGFSRRIPNPQDGRSALLELTEVGQQKLAEAVPVFEDELALRFRSVLGEGELERLALNLRLLRTSAFSVEDRLSA</sequence>
<dbReference type="InterPro" id="IPR000835">
    <property type="entry name" value="HTH_MarR-typ"/>
</dbReference>
<dbReference type="Gene3D" id="1.10.10.10">
    <property type="entry name" value="Winged helix-like DNA-binding domain superfamily/Winged helix DNA-binding domain"/>
    <property type="match status" value="1"/>
</dbReference>
<evidence type="ECO:0000259" key="1">
    <source>
        <dbReference type="PROSITE" id="PS50995"/>
    </source>
</evidence>
<comment type="caution">
    <text evidence="2">The sequence shown here is derived from an EMBL/GenBank/DDBJ whole genome shotgun (WGS) entry which is preliminary data.</text>
</comment>
<feature type="domain" description="HTH marR-type" evidence="1">
    <location>
        <begin position="4"/>
        <end position="138"/>
    </location>
</feature>
<dbReference type="SUPFAM" id="SSF46785">
    <property type="entry name" value="Winged helix' DNA-binding domain"/>
    <property type="match status" value="1"/>
</dbReference>
<dbReference type="InterPro" id="IPR036388">
    <property type="entry name" value="WH-like_DNA-bd_sf"/>
</dbReference>
<evidence type="ECO:0000313" key="3">
    <source>
        <dbReference type="Proteomes" id="UP001596011"/>
    </source>
</evidence>
<dbReference type="Proteomes" id="UP001596011">
    <property type="component" value="Unassembled WGS sequence"/>
</dbReference>
<dbReference type="InterPro" id="IPR039422">
    <property type="entry name" value="MarR/SlyA-like"/>
</dbReference>
<dbReference type="RefSeq" id="WP_377132641.1">
    <property type="nucleotide sequence ID" value="NZ_JBHSFI010000002.1"/>
</dbReference>